<comment type="caution">
    <text evidence="2">The sequence shown here is derived from an EMBL/GenBank/DDBJ whole genome shotgun (WGS) entry which is preliminary data.</text>
</comment>
<dbReference type="RefSeq" id="WP_231004258.1">
    <property type="nucleotide sequence ID" value="NZ_JAJNEC010000005.1"/>
</dbReference>
<keyword evidence="1" id="KW-0812">Transmembrane</keyword>
<evidence type="ECO:0000313" key="2">
    <source>
        <dbReference type="EMBL" id="MCD2422987.1"/>
    </source>
</evidence>
<gene>
    <name evidence="2" type="ORF">LQ567_09455</name>
</gene>
<feature type="transmembrane region" description="Helical" evidence="1">
    <location>
        <begin position="12"/>
        <end position="36"/>
    </location>
</feature>
<feature type="transmembrane region" description="Helical" evidence="1">
    <location>
        <begin position="48"/>
        <end position="67"/>
    </location>
</feature>
<protein>
    <recommendedName>
        <fullName evidence="4">DUF304 domain-containing protein</fullName>
    </recommendedName>
</protein>
<accession>A0ABS8PRQ9</accession>
<dbReference type="EMBL" id="JAJNEC010000005">
    <property type="protein sequence ID" value="MCD2422987.1"/>
    <property type="molecule type" value="Genomic_DNA"/>
</dbReference>
<proteinExistence type="predicted"/>
<organism evidence="2 3">
    <name type="scientific">Niabella pedocola</name>
    <dbReference type="NCBI Taxonomy" id="1752077"/>
    <lineage>
        <taxon>Bacteria</taxon>
        <taxon>Pseudomonadati</taxon>
        <taxon>Bacteroidota</taxon>
        <taxon>Chitinophagia</taxon>
        <taxon>Chitinophagales</taxon>
        <taxon>Chitinophagaceae</taxon>
        <taxon>Niabella</taxon>
    </lineage>
</organism>
<dbReference type="Proteomes" id="UP001199816">
    <property type="component" value="Unassembled WGS sequence"/>
</dbReference>
<keyword evidence="1" id="KW-0472">Membrane</keyword>
<evidence type="ECO:0000313" key="3">
    <source>
        <dbReference type="Proteomes" id="UP001199816"/>
    </source>
</evidence>
<sequence length="167" mass="19232">MKREPFEAKQQTTPISWAHILICAIPILGVTLSIILDPENELKTARGSLAVILLLALMLSTVVFLIVRKIKPPVTGTYLSISFKGIRYRRLKLIDWDKIWYLYIEEIRGETSMKLLRIKILDQEKEVDIPIAGLDKNEDQIMDAIRYFSEGKQLQILHKEIFTGPLI</sequence>
<keyword evidence="1" id="KW-1133">Transmembrane helix</keyword>
<evidence type="ECO:0000256" key="1">
    <source>
        <dbReference type="SAM" id="Phobius"/>
    </source>
</evidence>
<reference evidence="2 3" key="1">
    <citation type="submission" date="2021-11" db="EMBL/GenBank/DDBJ databases">
        <title>Genomic of Niabella pedocola.</title>
        <authorList>
            <person name="Wu T."/>
        </authorList>
    </citation>
    <scope>NUCLEOTIDE SEQUENCE [LARGE SCALE GENOMIC DNA]</scope>
    <source>
        <strain evidence="2 3">JCM 31011</strain>
    </source>
</reference>
<name>A0ABS8PRQ9_9BACT</name>
<evidence type="ECO:0008006" key="4">
    <source>
        <dbReference type="Google" id="ProtNLM"/>
    </source>
</evidence>
<keyword evidence="3" id="KW-1185">Reference proteome</keyword>